<evidence type="ECO:0000313" key="2">
    <source>
        <dbReference type="EMBL" id="ENX11148.1"/>
    </source>
</evidence>
<dbReference type="HOGENOM" id="CLU_1324116_0_0_6"/>
<reference evidence="2 3" key="1">
    <citation type="submission" date="2013-02" db="EMBL/GenBank/DDBJ databases">
        <title>The Genome Sequence of Acinetobacter sp. NIPH 2171.</title>
        <authorList>
            <consortium name="The Broad Institute Genome Sequencing Platform"/>
            <consortium name="The Broad Institute Genome Sequencing Center for Infectious Disease"/>
            <person name="Cerqueira G."/>
            <person name="Feldgarden M."/>
            <person name="Courvalin P."/>
            <person name="Perichon B."/>
            <person name="Grillot-Courvalin C."/>
            <person name="Clermont D."/>
            <person name="Rocha E."/>
            <person name="Yoon E.-J."/>
            <person name="Nemec A."/>
            <person name="Walker B."/>
            <person name="Young S.K."/>
            <person name="Zeng Q."/>
            <person name="Gargeya S."/>
            <person name="Fitzgerald M."/>
            <person name="Haas B."/>
            <person name="Abouelleil A."/>
            <person name="Alvarado L."/>
            <person name="Arachchi H.M."/>
            <person name="Berlin A.M."/>
            <person name="Chapman S.B."/>
            <person name="Dewar J."/>
            <person name="Goldberg J."/>
            <person name="Griggs A."/>
            <person name="Gujja S."/>
            <person name="Hansen M."/>
            <person name="Howarth C."/>
            <person name="Imamovic A."/>
            <person name="Larimer J."/>
            <person name="McCowan C."/>
            <person name="Murphy C."/>
            <person name="Neiman D."/>
            <person name="Pearson M."/>
            <person name="Priest M."/>
            <person name="Roberts A."/>
            <person name="Saif S."/>
            <person name="Shea T."/>
            <person name="Sisk P."/>
            <person name="Sykes S."/>
            <person name="Wortman J."/>
            <person name="Nusbaum C."/>
            <person name="Birren B."/>
        </authorList>
    </citation>
    <scope>NUCLEOTIDE SEQUENCE [LARGE SCALE GENOMIC DNA]</scope>
    <source>
        <strain evidence="2 3">NIPH 2171</strain>
    </source>
</reference>
<dbReference type="AlphaFoldDB" id="N9MRF7"/>
<dbReference type="EMBL" id="APRS01000003">
    <property type="protein sequence ID" value="ENX11148.1"/>
    <property type="molecule type" value="Genomic_DNA"/>
</dbReference>
<sequence length="207" mass="24309">MAAFKEERDRINEFLQVVERQQFQGQLIKESKVDQDRLAFEYVQEQPLDNFNRDFIELVNRLYPRLPAGIVLDNNSGDNQIRYNLTVQVQSDSSDGVNSARIVCFDWLLLTKGQRHQIDVLWHDNRLFADMDAIPRAQWFKFVNEQLKNSNKQYIVSLNQENYDSMFEYLTEVEKESFNNSVIIRLSGDDPKNKLLGIQFGKTVSLH</sequence>
<dbReference type="InterPro" id="IPR018760">
    <property type="entry name" value="DUF2326"/>
</dbReference>
<feature type="domain" description="DUF2326" evidence="1">
    <location>
        <begin position="59"/>
        <end position="200"/>
    </location>
</feature>
<dbReference type="RefSeq" id="WP_005233101.1">
    <property type="nucleotide sequence ID" value="NZ_CP083658.1"/>
</dbReference>
<dbReference type="PATRIC" id="fig|1217693.3.peg.546"/>
<evidence type="ECO:0000259" key="1">
    <source>
        <dbReference type="Pfam" id="PF10088"/>
    </source>
</evidence>
<gene>
    <name evidence="2" type="ORF">F897_00558</name>
</gene>
<proteinExistence type="predicted"/>
<dbReference type="Pfam" id="PF10088">
    <property type="entry name" value="DUF2326"/>
    <property type="match status" value="1"/>
</dbReference>
<dbReference type="Proteomes" id="UP000013101">
    <property type="component" value="Unassembled WGS sequence"/>
</dbReference>
<comment type="caution">
    <text evidence="2">The sequence shown here is derived from an EMBL/GenBank/DDBJ whole genome shotgun (WGS) entry which is preliminary data.</text>
</comment>
<name>N9MRF7_9GAMM</name>
<organism evidence="2 3">
    <name type="scientific">Acinetobacter variabilis</name>
    <dbReference type="NCBI Taxonomy" id="70346"/>
    <lineage>
        <taxon>Bacteria</taxon>
        <taxon>Pseudomonadati</taxon>
        <taxon>Pseudomonadota</taxon>
        <taxon>Gammaproteobacteria</taxon>
        <taxon>Moraxellales</taxon>
        <taxon>Moraxellaceae</taxon>
        <taxon>Acinetobacter</taxon>
    </lineage>
</organism>
<accession>N9MRF7</accession>
<evidence type="ECO:0000313" key="3">
    <source>
        <dbReference type="Proteomes" id="UP000013101"/>
    </source>
</evidence>
<protein>
    <recommendedName>
        <fullName evidence="1">DUF2326 domain-containing protein</fullName>
    </recommendedName>
</protein>